<feature type="domain" description="ABC transporter" evidence="7">
    <location>
        <begin position="12"/>
        <end position="239"/>
    </location>
</feature>
<dbReference type="InterPro" id="IPR003439">
    <property type="entry name" value="ABC_transporter-like_ATP-bd"/>
</dbReference>
<dbReference type="InterPro" id="IPR027417">
    <property type="entry name" value="P-loop_NTPase"/>
</dbReference>
<keyword evidence="1" id="KW-0813">Transport</keyword>
<dbReference type="InterPro" id="IPR013611">
    <property type="entry name" value="Transp-assoc_OB_typ2"/>
</dbReference>
<dbReference type="SUPFAM" id="SSF50331">
    <property type="entry name" value="MOP-like"/>
    <property type="match status" value="1"/>
</dbReference>
<evidence type="ECO:0000259" key="7">
    <source>
        <dbReference type="PROSITE" id="PS50893"/>
    </source>
</evidence>
<dbReference type="InterPro" id="IPR017871">
    <property type="entry name" value="ABC_transporter-like_CS"/>
</dbReference>
<dbReference type="EMBL" id="AP029612">
    <property type="protein sequence ID" value="BFG71019.1"/>
    <property type="molecule type" value="Genomic_DNA"/>
</dbReference>
<evidence type="ECO:0000256" key="5">
    <source>
        <dbReference type="ARBA" id="ARBA00022967"/>
    </source>
</evidence>
<dbReference type="SUPFAM" id="SSF52540">
    <property type="entry name" value="P-loop containing nucleoside triphosphate hydrolases"/>
    <property type="match status" value="1"/>
</dbReference>
<dbReference type="RefSeq" id="WP_353548656.1">
    <property type="nucleotide sequence ID" value="NZ_AP029612.1"/>
</dbReference>
<gene>
    <name evidence="8" type="ORF">KACHI17_19000</name>
</gene>
<dbReference type="AlphaFoldDB" id="A0AAT9GKL2"/>
<evidence type="ECO:0000313" key="8">
    <source>
        <dbReference type="EMBL" id="BFG71019.1"/>
    </source>
</evidence>
<dbReference type="Gene3D" id="3.40.50.300">
    <property type="entry name" value="P-loop containing nucleotide triphosphate hydrolases"/>
    <property type="match status" value="1"/>
</dbReference>
<dbReference type="Pfam" id="PF08402">
    <property type="entry name" value="TOBE_2"/>
    <property type="match status" value="1"/>
</dbReference>
<keyword evidence="4 8" id="KW-0067">ATP-binding</keyword>
<dbReference type="PROSITE" id="PS50893">
    <property type="entry name" value="ABC_TRANSPORTER_2"/>
    <property type="match status" value="1"/>
</dbReference>
<dbReference type="InterPro" id="IPR003593">
    <property type="entry name" value="AAA+_ATPase"/>
</dbReference>
<keyword evidence="2" id="KW-1003">Cell membrane</keyword>
<dbReference type="SMART" id="SM00382">
    <property type="entry name" value="AAA"/>
    <property type="match status" value="1"/>
</dbReference>
<dbReference type="InterPro" id="IPR008995">
    <property type="entry name" value="Mo/tungstate-bd_C_term_dom"/>
</dbReference>
<proteinExistence type="predicted"/>
<reference evidence="8" key="1">
    <citation type="submission" date="2024-02" db="EMBL/GenBank/DDBJ databases">
        <title>Sediminibacterium planktonica sp. nov. and Sediminibacterium longus sp. nov., isolated from surface lake and river water.</title>
        <authorList>
            <person name="Watanabe K."/>
            <person name="Takemine S."/>
            <person name="Ishii Y."/>
            <person name="Ogata Y."/>
            <person name="Shindo C."/>
            <person name="Suda W."/>
        </authorList>
    </citation>
    <scope>NUCLEOTIDE SEQUENCE</scope>
    <source>
        <strain evidence="8">KACHI17</strain>
    </source>
</reference>
<keyword evidence="6" id="KW-0472">Membrane</keyword>
<keyword evidence="3" id="KW-0547">Nucleotide-binding</keyword>
<evidence type="ECO:0000256" key="4">
    <source>
        <dbReference type="ARBA" id="ARBA00022840"/>
    </source>
</evidence>
<evidence type="ECO:0000256" key="6">
    <source>
        <dbReference type="ARBA" id="ARBA00023136"/>
    </source>
</evidence>
<dbReference type="Pfam" id="PF00005">
    <property type="entry name" value="ABC_tran"/>
    <property type="match status" value="1"/>
</dbReference>
<protein>
    <submittedName>
        <fullName evidence="8">Sn-glycerol-3-phosphate import ATP-binding protein UgpC</fullName>
    </submittedName>
</protein>
<evidence type="ECO:0000256" key="3">
    <source>
        <dbReference type="ARBA" id="ARBA00022741"/>
    </source>
</evidence>
<accession>A0AAT9GKL2</accession>
<dbReference type="PANTHER" id="PTHR43875:SF15">
    <property type="entry name" value="TREHALOSE IMPORT ATP-BINDING PROTEIN SUGC"/>
    <property type="match status" value="1"/>
</dbReference>
<evidence type="ECO:0000256" key="2">
    <source>
        <dbReference type="ARBA" id="ARBA00022475"/>
    </source>
</evidence>
<dbReference type="PANTHER" id="PTHR43875">
    <property type="entry name" value="MALTODEXTRIN IMPORT ATP-BINDING PROTEIN MSMX"/>
    <property type="match status" value="1"/>
</dbReference>
<keyword evidence="5" id="KW-1278">Translocase</keyword>
<name>A0AAT9GKL2_9BACT</name>
<dbReference type="PROSITE" id="PS00211">
    <property type="entry name" value="ABC_TRANSPORTER_1"/>
    <property type="match status" value="1"/>
</dbReference>
<dbReference type="InterPro" id="IPR047641">
    <property type="entry name" value="ABC_transpr_MalK/UgpC-like"/>
</dbReference>
<dbReference type="GO" id="GO:0022857">
    <property type="term" value="F:transmembrane transporter activity"/>
    <property type="evidence" value="ECO:0007669"/>
    <property type="project" value="InterPro"/>
</dbReference>
<dbReference type="GO" id="GO:0005524">
    <property type="term" value="F:ATP binding"/>
    <property type="evidence" value="ECO:0007669"/>
    <property type="project" value="UniProtKB-KW"/>
</dbReference>
<sequence length="332" mass="37340">MQQEKVHPNTLLRVENISKTEGNNQVLHPISFQLPALRKLAIVGETGSGKSTLLRIIGGHIAPDTGKVYFKQERVWSPPITLLPGHKGIAYLSQHYELRNNYKVHELLSYQNALSPESAAQLYKVCQVDHLLQRKNDELSGGERQRIALAKLLVGVPQLLLLDEPFSNLDIPHKQIINAVVHAISEQLKTTCILVSHDPVDTLSWADEIMVLKNGQLIQHNTPEEIYYRPANAYVAGLFGAYTLLEGSRHPFRKYWPLADTSSTICIRPEQLIITEDHTHAIDCVVEKVLFCGSYYAVTAKHGDYSLVIHTQENIPEPGSLIWVQLKNPGRF</sequence>
<organism evidence="8">
    <name type="scientific">Sediminibacterium sp. KACHI17</name>
    <dbReference type="NCBI Taxonomy" id="1751071"/>
    <lineage>
        <taxon>Bacteria</taxon>
        <taxon>Pseudomonadati</taxon>
        <taxon>Bacteroidota</taxon>
        <taxon>Chitinophagia</taxon>
        <taxon>Chitinophagales</taxon>
        <taxon>Chitinophagaceae</taxon>
        <taxon>Sediminibacterium</taxon>
    </lineage>
</organism>
<dbReference type="GO" id="GO:0016887">
    <property type="term" value="F:ATP hydrolysis activity"/>
    <property type="evidence" value="ECO:0007669"/>
    <property type="project" value="InterPro"/>
</dbReference>
<dbReference type="GO" id="GO:0055052">
    <property type="term" value="C:ATP-binding cassette (ABC) transporter complex, substrate-binding subunit-containing"/>
    <property type="evidence" value="ECO:0007669"/>
    <property type="project" value="TreeGrafter"/>
</dbReference>
<evidence type="ECO:0000256" key="1">
    <source>
        <dbReference type="ARBA" id="ARBA00022448"/>
    </source>
</evidence>